<dbReference type="EC" id="2.1.1.-" evidence="2"/>
<dbReference type="Pfam" id="PF13649">
    <property type="entry name" value="Methyltransf_25"/>
    <property type="match status" value="1"/>
</dbReference>
<dbReference type="InterPro" id="IPR041698">
    <property type="entry name" value="Methyltransf_25"/>
</dbReference>
<evidence type="ECO:0000259" key="1">
    <source>
        <dbReference type="Pfam" id="PF13649"/>
    </source>
</evidence>
<dbReference type="Proteomes" id="UP001597483">
    <property type="component" value="Unassembled WGS sequence"/>
</dbReference>
<dbReference type="InterPro" id="IPR029063">
    <property type="entry name" value="SAM-dependent_MTases_sf"/>
</dbReference>
<dbReference type="RefSeq" id="WP_378308133.1">
    <property type="nucleotide sequence ID" value="NZ_JBHUKS010000018.1"/>
</dbReference>
<reference evidence="3" key="1">
    <citation type="journal article" date="2019" name="Int. J. Syst. Evol. Microbiol.">
        <title>The Global Catalogue of Microorganisms (GCM) 10K type strain sequencing project: providing services to taxonomists for standard genome sequencing and annotation.</title>
        <authorList>
            <consortium name="The Broad Institute Genomics Platform"/>
            <consortium name="The Broad Institute Genome Sequencing Center for Infectious Disease"/>
            <person name="Wu L."/>
            <person name="Ma J."/>
        </authorList>
    </citation>
    <scope>NUCLEOTIDE SEQUENCE [LARGE SCALE GENOMIC DNA]</scope>
    <source>
        <strain evidence="3">CGMCC 4.7641</strain>
    </source>
</reference>
<dbReference type="SUPFAM" id="SSF53335">
    <property type="entry name" value="S-adenosyl-L-methionine-dependent methyltransferases"/>
    <property type="match status" value="1"/>
</dbReference>
<sequence>MTSENYVSELTFPEYLREIRAKHPGLSELLDPERIETGAIEPYLKELNTLSWEFEDQDNGGRGLAWSQAQNSSNSRRGGMISLLERFSPGSALRVLDVLGGSGTIARLAATLGDNVPTIITADISNLMISSCRASGLPYIRQSAARSLFRDDSLDGVLIGYGTQLLSPQVRRLAVMEAHRTLKPGSPLVLHAFEAGQGAARFFEEVVHPYSRTGHPHEHLTREEISGHFANAGFADLRIHEMDDSFLVRGQTAEEAKSNALRHLYSAYDLCKISGEPDEIEARLAPLVEETLGPISVRREQEHYLAEVPRAALAAIGVK</sequence>
<dbReference type="Gene3D" id="3.40.50.150">
    <property type="entry name" value="Vaccinia Virus protein VP39"/>
    <property type="match status" value="1"/>
</dbReference>
<dbReference type="EMBL" id="JBHUKS010000018">
    <property type="protein sequence ID" value="MFD2470842.1"/>
    <property type="molecule type" value="Genomic_DNA"/>
</dbReference>
<accession>A0ABW5HCM9</accession>
<dbReference type="GO" id="GO:0032259">
    <property type="term" value="P:methylation"/>
    <property type="evidence" value="ECO:0007669"/>
    <property type="project" value="UniProtKB-KW"/>
</dbReference>
<dbReference type="GO" id="GO:0008168">
    <property type="term" value="F:methyltransferase activity"/>
    <property type="evidence" value="ECO:0007669"/>
    <property type="project" value="UniProtKB-KW"/>
</dbReference>
<organism evidence="2 3">
    <name type="scientific">Amycolatopsis silviterrae</name>
    <dbReference type="NCBI Taxonomy" id="1656914"/>
    <lineage>
        <taxon>Bacteria</taxon>
        <taxon>Bacillati</taxon>
        <taxon>Actinomycetota</taxon>
        <taxon>Actinomycetes</taxon>
        <taxon>Pseudonocardiales</taxon>
        <taxon>Pseudonocardiaceae</taxon>
        <taxon>Amycolatopsis</taxon>
    </lineage>
</organism>
<comment type="caution">
    <text evidence="2">The sequence shown here is derived from an EMBL/GenBank/DDBJ whole genome shotgun (WGS) entry which is preliminary data.</text>
</comment>
<feature type="domain" description="Methyltransferase" evidence="1">
    <location>
        <begin position="95"/>
        <end position="185"/>
    </location>
</feature>
<name>A0ABW5HCM9_9PSEU</name>
<keyword evidence="2" id="KW-0489">Methyltransferase</keyword>
<evidence type="ECO:0000313" key="3">
    <source>
        <dbReference type="Proteomes" id="UP001597483"/>
    </source>
</evidence>
<proteinExistence type="predicted"/>
<evidence type="ECO:0000313" key="2">
    <source>
        <dbReference type="EMBL" id="MFD2470842.1"/>
    </source>
</evidence>
<gene>
    <name evidence="2" type="ORF">ACFSVL_25860</name>
</gene>
<protein>
    <submittedName>
        <fullName evidence="2">Class I SAM-dependent methyltransferase</fullName>
        <ecNumber evidence="2">2.1.1.-</ecNumber>
    </submittedName>
</protein>
<keyword evidence="2" id="KW-0808">Transferase</keyword>
<keyword evidence="3" id="KW-1185">Reference proteome</keyword>